<dbReference type="InterPro" id="IPR025476">
    <property type="entry name" value="Helitron_helicase-like"/>
</dbReference>
<dbReference type="InterPro" id="IPR012340">
    <property type="entry name" value="NA-bd_OB-fold"/>
</dbReference>
<comment type="similarity">
    <text evidence="1">Belongs to the helicase family.</text>
</comment>
<name>A0AAP0GMB7_9ASTR</name>
<dbReference type="InterPro" id="IPR013955">
    <property type="entry name" value="Rep_factor-A_C"/>
</dbReference>
<sequence length="1663" mass="190331">MSDVSGSRRRSRSASSSYSGVQSSAQSSKRAAILRRKGVMSCTYEDIGDCCYVCSFCFALFWHGEKLSSSRANEPPKFNKCCKGGRVRLHNLFDPPPLLKSLLDDTSFLKAIRKYNSLFSMTSFGANVDSAINDGNAAFVFKISGQISHSIGSLCPVPEKGPRFQQLYVYDTENEISNRLRIFNDGDDNDLSPDIVRSLLQMLDANNELVKVFRLARDLCASTDVPEFSLRIFSAQNKHSYDLPSSDCIGAIVVGDDSTFDDYDIVVHNKGGCAKRISKLHPSYMSLQYPLLFPYGQSGWSPDLKLITTDNDNQMTMNMYYSFQLHERQDTYSLLLHGGRLFQQYIVDAYVSIEQNRLDYIRTHQSKFRTELYQGVHDAIFRGDTQGQDIGKRTFLPASFTGGPRYMYQHYQDALAICRVYGNPQYFITFTCNANWPEIQRFMQRYPKLQSQDHAEVIARIFRMKVVSMIDFLKTKKTFGDTEAHLYTIEFQKRGLPHCHMLLWVKDAFKIRSSAHVDKYISAEIPDPSLDPELYQIVTDCMIHGPCGPLNMKSSCMSKSGSCSKKFPKDYQEQTMIDDNGYAHYRRRRNGFTAIKNHLSVDNGFVVPYNKTLLLRYCAHINVEYCGWSMMIKYLFKYISKGADRIRFTISRTPLSVIDTEHGNVKEVDEIKNYVDGRFICPHEAAWRIFSFPIHKRNPAVQVLAVHLENLQALVFRDDDSLDDIVSNPNSRKTTLTEWLYNNCIDNTGRHLRYVDYLSEYCWDTSGKFWLRRSYNKVCTIGRLRYVHPTCGETFYLRMLLAHQKGCRSFADIRTVHGHTYNTYREACDALGLLGDDKEWLNTFEEASFTATSTELRSLFTHMLLYCNINNPRDIWQKYWEKMSDDITYTHGFINPTDLQSYVLYEIELLIRTLSPSSSLSDYSLPLPSQNLIDMLNNKLLMEEKNYDREALKRQHDAMFPQLNVQQRFVYDYVINRLECKSQVLAFVYGHGGTGKTFLWKTIIAHVRSKGDVVLAVAASGIASLLLPNGRTAHSRFRIPIDLTDHSTCNITKKTNLSKLLIETVLIIWDEAPMSERYCLESLDRTLKDILDKPHIPFGGKSIVLGGDFRQTLPIKQKATKCQILDMSLTQSPLWQQFKMFKLTENMRLQQAGIDITTKTQISDFSTWLLNIGDGVIGTHVDDINYDTKLVVIPAAYLIPYTETALSELISFIYDTNILRNPTAEALSTKIKRMASKGLADIIPEEEPFPVEVRVLKKFTPYLGKQVPKHRYMLLIDQKGDLIEGKCEINDTHIYNAFKEDSCYKIDGHICTAARSSGRLADHEASILIAKRAKFHPIAERPIPRFHYNFATYDMLEDREKSYNKLLTVQITNSVRTTSRGYTVMLTLWESIAFAFNTENVIGKVLAVTYAKVTKHQDTYQLESTNTTTLQVNPPIENLQEITARLKNLQTNQKSNPGMQLALSNTEPVVSIAELKLKTPSEYKNKRFTFQGRIKEFEEYRGWFTSKCTQPDCTSQLYKEKGKLICPQDHQFDHPIYAYCVNTIIMDDSATIAAVIYNDELQEMLGMSCKTLVVEKGFDNSKRLPDVLLQFIGKLMTFTIRLRENTTPAIQSAIEVKTTGAETVTQQLLTPAPKTPAKTNIRPRDQAQETETQASKKIKRTTD</sequence>
<dbReference type="InterPro" id="IPR010285">
    <property type="entry name" value="DNA_helicase_pif1-like_DEAD"/>
</dbReference>
<feature type="compositionally biased region" description="Low complexity" evidence="2">
    <location>
        <begin position="13"/>
        <end position="22"/>
    </location>
</feature>
<keyword evidence="1" id="KW-0378">Hydrolase</keyword>
<dbReference type="GO" id="GO:0006281">
    <property type="term" value="P:DNA repair"/>
    <property type="evidence" value="ECO:0007669"/>
    <property type="project" value="UniProtKB-KW"/>
</dbReference>
<keyword evidence="1" id="KW-0547">Nucleotide-binding</keyword>
<comment type="catalytic activity">
    <reaction evidence="1">
        <text>ATP + H2O = ADP + phosphate + H(+)</text>
        <dbReference type="Rhea" id="RHEA:13065"/>
        <dbReference type="ChEBI" id="CHEBI:15377"/>
        <dbReference type="ChEBI" id="CHEBI:15378"/>
        <dbReference type="ChEBI" id="CHEBI:30616"/>
        <dbReference type="ChEBI" id="CHEBI:43474"/>
        <dbReference type="ChEBI" id="CHEBI:456216"/>
        <dbReference type="EC" id="5.6.2.3"/>
    </reaction>
</comment>
<feature type="domain" description="Helitron helicase-like" evidence="5">
    <location>
        <begin position="320"/>
        <end position="503"/>
    </location>
</feature>
<dbReference type="Pfam" id="PF05970">
    <property type="entry name" value="PIF1"/>
    <property type="match status" value="1"/>
</dbReference>
<dbReference type="Pfam" id="PF14214">
    <property type="entry name" value="Helitron_like_N"/>
    <property type="match status" value="1"/>
</dbReference>
<dbReference type="Pfam" id="PF08646">
    <property type="entry name" value="Rep_fac-A_C"/>
    <property type="match status" value="1"/>
</dbReference>
<feature type="region of interest" description="Disordered" evidence="2">
    <location>
        <begin position="1"/>
        <end position="22"/>
    </location>
</feature>
<keyword evidence="7" id="KW-1185">Reference proteome</keyword>
<dbReference type="GO" id="GO:0006310">
    <property type="term" value="P:DNA recombination"/>
    <property type="evidence" value="ECO:0007669"/>
    <property type="project" value="UniProtKB-KW"/>
</dbReference>
<gene>
    <name evidence="6" type="ORF">SSX86_026566</name>
</gene>
<evidence type="ECO:0000259" key="5">
    <source>
        <dbReference type="Pfam" id="PF14214"/>
    </source>
</evidence>
<comment type="caution">
    <text evidence="6">The sequence shown here is derived from an EMBL/GenBank/DDBJ whole genome shotgun (WGS) entry which is preliminary data.</text>
</comment>
<evidence type="ECO:0000259" key="3">
    <source>
        <dbReference type="Pfam" id="PF05970"/>
    </source>
</evidence>
<keyword evidence="1" id="KW-0227">DNA damage</keyword>
<keyword evidence="1" id="KW-0347">Helicase</keyword>
<dbReference type="EC" id="5.6.2.3" evidence="1"/>
<dbReference type="SUPFAM" id="SSF50249">
    <property type="entry name" value="Nucleic acid-binding proteins"/>
    <property type="match status" value="1"/>
</dbReference>
<evidence type="ECO:0000256" key="2">
    <source>
        <dbReference type="SAM" id="MobiDB-lite"/>
    </source>
</evidence>
<evidence type="ECO:0000313" key="7">
    <source>
        <dbReference type="Proteomes" id="UP001408789"/>
    </source>
</evidence>
<feature type="domain" description="Replication factor A C-terminal" evidence="4">
    <location>
        <begin position="1488"/>
        <end position="1606"/>
    </location>
</feature>
<accession>A0AAP0GMB7</accession>
<dbReference type="Gene3D" id="3.40.50.300">
    <property type="entry name" value="P-loop containing nucleotide triphosphate hydrolases"/>
    <property type="match status" value="1"/>
</dbReference>
<reference evidence="6 7" key="1">
    <citation type="submission" date="2024-04" db="EMBL/GenBank/DDBJ databases">
        <title>The reference genome of an endangered Asteraceae, Deinandra increscens subsp. villosa, native to the Central Coast of California.</title>
        <authorList>
            <person name="Guilliams M."/>
            <person name="Hasenstab-Lehman K."/>
            <person name="Meyer R."/>
            <person name="Mcevoy S."/>
        </authorList>
    </citation>
    <scope>NUCLEOTIDE SEQUENCE [LARGE SCALE GENOMIC DNA]</scope>
    <source>
        <tissue evidence="6">Leaf</tissue>
    </source>
</reference>
<dbReference type="EMBL" id="JBCNJP010000025">
    <property type="protein sequence ID" value="KAK9055483.1"/>
    <property type="molecule type" value="Genomic_DNA"/>
</dbReference>
<feature type="region of interest" description="Disordered" evidence="2">
    <location>
        <begin position="1628"/>
        <end position="1663"/>
    </location>
</feature>
<dbReference type="Gene3D" id="2.40.50.140">
    <property type="entry name" value="Nucleic acid-binding proteins"/>
    <property type="match status" value="2"/>
</dbReference>
<dbReference type="PANTHER" id="PTHR10492">
    <property type="match status" value="1"/>
</dbReference>
<evidence type="ECO:0000313" key="6">
    <source>
        <dbReference type="EMBL" id="KAK9055483.1"/>
    </source>
</evidence>
<feature type="domain" description="DNA helicase Pif1-like DEAD-box helicase" evidence="3">
    <location>
        <begin position="962"/>
        <end position="1179"/>
    </location>
</feature>
<keyword evidence="1" id="KW-0233">DNA recombination</keyword>
<organism evidence="6 7">
    <name type="scientific">Deinandra increscens subsp. villosa</name>
    <dbReference type="NCBI Taxonomy" id="3103831"/>
    <lineage>
        <taxon>Eukaryota</taxon>
        <taxon>Viridiplantae</taxon>
        <taxon>Streptophyta</taxon>
        <taxon>Embryophyta</taxon>
        <taxon>Tracheophyta</taxon>
        <taxon>Spermatophyta</taxon>
        <taxon>Magnoliopsida</taxon>
        <taxon>eudicotyledons</taxon>
        <taxon>Gunneridae</taxon>
        <taxon>Pentapetalae</taxon>
        <taxon>asterids</taxon>
        <taxon>campanulids</taxon>
        <taxon>Asterales</taxon>
        <taxon>Asteraceae</taxon>
        <taxon>Asteroideae</taxon>
        <taxon>Heliantheae alliance</taxon>
        <taxon>Madieae</taxon>
        <taxon>Madiinae</taxon>
        <taxon>Deinandra</taxon>
    </lineage>
</organism>
<evidence type="ECO:0000259" key="4">
    <source>
        <dbReference type="Pfam" id="PF08646"/>
    </source>
</evidence>
<dbReference type="Proteomes" id="UP001408789">
    <property type="component" value="Unassembled WGS sequence"/>
</dbReference>
<keyword evidence="1" id="KW-0234">DNA repair</keyword>
<dbReference type="GO" id="GO:0000723">
    <property type="term" value="P:telomere maintenance"/>
    <property type="evidence" value="ECO:0007669"/>
    <property type="project" value="InterPro"/>
</dbReference>
<protein>
    <recommendedName>
        <fullName evidence="1">ATP-dependent DNA helicase</fullName>
        <ecNumber evidence="1">5.6.2.3</ecNumber>
    </recommendedName>
</protein>
<proteinExistence type="inferred from homology"/>
<dbReference type="GO" id="GO:0043139">
    <property type="term" value="F:5'-3' DNA helicase activity"/>
    <property type="evidence" value="ECO:0007669"/>
    <property type="project" value="UniProtKB-EC"/>
</dbReference>
<dbReference type="GO" id="GO:0005524">
    <property type="term" value="F:ATP binding"/>
    <property type="evidence" value="ECO:0007669"/>
    <property type="project" value="UniProtKB-KW"/>
</dbReference>
<dbReference type="PANTHER" id="PTHR10492:SF96">
    <property type="entry name" value="ATP-DEPENDENT DNA HELICASE"/>
    <property type="match status" value="1"/>
</dbReference>
<evidence type="ECO:0000256" key="1">
    <source>
        <dbReference type="RuleBase" id="RU363044"/>
    </source>
</evidence>
<keyword evidence="1" id="KW-0067">ATP-binding</keyword>
<comment type="cofactor">
    <cofactor evidence="1">
        <name>Mg(2+)</name>
        <dbReference type="ChEBI" id="CHEBI:18420"/>
    </cofactor>
</comment>
<dbReference type="GO" id="GO:0016787">
    <property type="term" value="F:hydrolase activity"/>
    <property type="evidence" value="ECO:0007669"/>
    <property type="project" value="UniProtKB-KW"/>
</dbReference>
<dbReference type="SUPFAM" id="SSF52540">
    <property type="entry name" value="P-loop containing nucleoside triphosphate hydrolases"/>
    <property type="match status" value="1"/>
</dbReference>
<dbReference type="InterPro" id="IPR027417">
    <property type="entry name" value="P-loop_NTPase"/>
</dbReference>